<proteinExistence type="predicted"/>
<reference evidence="1" key="1">
    <citation type="submission" date="2020-11" db="EMBL/GenBank/DDBJ databases">
        <authorList>
            <person name="Tran Van P."/>
        </authorList>
    </citation>
    <scope>NUCLEOTIDE SEQUENCE</scope>
</reference>
<evidence type="ECO:0000313" key="1">
    <source>
        <dbReference type="EMBL" id="CAD7451126.1"/>
    </source>
</evidence>
<accession>A0A7R9FEC8</accession>
<organism evidence="1">
    <name type="scientific">Timema bartmani</name>
    <dbReference type="NCBI Taxonomy" id="61472"/>
    <lineage>
        <taxon>Eukaryota</taxon>
        <taxon>Metazoa</taxon>
        <taxon>Ecdysozoa</taxon>
        <taxon>Arthropoda</taxon>
        <taxon>Hexapoda</taxon>
        <taxon>Insecta</taxon>
        <taxon>Pterygota</taxon>
        <taxon>Neoptera</taxon>
        <taxon>Polyneoptera</taxon>
        <taxon>Phasmatodea</taxon>
        <taxon>Timematodea</taxon>
        <taxon>Timematoidea</taxon>
        <taxon>Timematidae</taxon>
        <taxon>Timema</taxon>
    </lineage>
</organism>
<sequence>MKEVLLSTRV</sequence>
<protein>
    <submittedName>
        <fullName evidence="1">Uncharacterized protein</fullName>
    </submittedName>
</protein>
<name>A0A7R9FEC8_9NEOP</name>
<gene>
    <name evidence="1" type="ORF">TBIB3V08_LOCUS13395</name>
</gene>
<dbReference type="EMBL" id="OD584893">
    <property type="protein sequence ID" value="CAD7451126.1"/>
    <property type="molecule type" value="Genomic_DNA"/>
</dbReference>